<keyword evidence="3" id="KW-1185">Reference proteome</keyword>
<protein>
    <submittedName>
        <fullName evidence="2">Uncharacterized protein</fullName>
    </submittedName>
</protein>
<feature type="compositionally biased region" description="Polar residues" evidence="1">
    <location>
        <begin position="186"/>
        <end position="199"/>
    </location>
</feature>
<dbReference type="EMBL" id="WNWR01000077">
    <property type="protein sequence ID" value="KAE9991907.1"/>
    <property type="molecule type" value="Genomic_DNA"/>
</dbReference>
<evidence type="ECO:0000256" key="1">
    <source>
        <dbReference type="SAM" id="MobiDB-lite"/>
    </source>
</evidence>
<evidence type="ECO:0000313" key="2">
    <source>
        <dbReference type="EMBL" id="KAE9991907.1"/>
    </source>
</evidence>
<feature type="region of interest" description="Disordered" evidence="1">
    <location>
        <begin position="180"/>
        <end position="207"/>
    </location>
</feature>
<name>A0A8H3VKI6_VENIN</name>
<evidence type="ECO:0000313" key="3">
    <source>
        <dbReference type="Proteomes" id="UP000490939"/>
    </source>
</evidence>
<sequence>MPTGQPNGVRFSWDEKYEFRLLLEIITVQCNASGLAIDWGAVAGGVKDGLTPKACMLVIPATPPPFSRLPPFILLNTQQHTLLSLSTMPRPANGSQFKWDDATEKRLLLAVLSNCIVPPNLDWAAIASGVDSQVTASSARLAFPFTSFISHSNTNHHHHHRLHLRHPQKWYTTGTTPLRSDWHSPCSRNSTRPALTGSPSPLRWAEA</sequence>
<dbReference type="AlphaFoldDB" id="A0A8H3VKI6"/>
<gene>
    <name evidence="2" type="ORF">EG327_010585</name>
</gene>
<organism evidence="2 3">
    <name type="scientific">Venturia inaequalis</name>
    <name type="common">Apple scab fungus</name>
    <dbReference type="NCBI Taxonomy" id="5025"/>
    <lineage>
        <taxon>Eukaryota</taxon>
        <taxon>Fungi</taxon>
        <taxon>Dikarya</taxon>
        <taxon>Ascomycota</taxon>
        <taxon>Pezizomycotina</taxon>
        <taxon>Dothideomycetes</taxon>
        <taxon>Pleosporomycetidae</taxon>
        <taxon>Venturiales</taxon>
        <taxon>Venturiaceae</taxon>
        <taxon>Venturia</taxon>
    </lineage>
</organism>
<comment type="caution">
    <text evidence="2">The sequence shown here is derived from an EMBL/GenBank/DDBJ whole genome shotgun (WGS) entry which is preliminary data.</text>
</comment>
<proteinExistence type="predicted"/>
<accession>A0A8H3VKI6</accession>
<dbReference type="Proteomes" id="UP000490939">
    <property type="component" value="Unassembled WGS sequence"/>
</dbReference>
<reference evidence="2 3" key="1">
    <citation type="submission" date="2019-07" db="EMBL/GenBank/DDBJ databases">
        <title>Venturia inaequalis Genome Resource.</title>
        <authorList>
            <person name="Lichtner F.J."/>
        </authorList>
    </citation>
    <scope>NUCLEOTIDE SEQUENCE [LARGE SCALE GENOMIC DNA]</scope>
    <source>
        <strain evidence="2 3">DMI_063113</strain>
    </source>
</reference>